<gene>
    <name evidence="1" type="ORF">WICMUC_003526</name>
</gene>
<accession>A0A9P8TBQ4</accession>
<protein>
    <submittedName>
        <fullName evidence="1">Uncharacterized protein</fullName>
    </submittedName>
</protein>
<reference evidence="1" key="2">
    <citation type="submission" date="2021-01" db="EMBL/GenBank/DDBJ databases">
        <authorList>
            <person name="Schikora-Tamarit M.A."/>
        </authorList>
    </citation>
    <scope>NUCLEOTIDE SEQUENCE</scope>
    <source>
        <strain evidence="1">CBS6341</strain>
    </source>
</reference>
<keyword evidence="2" id="KW-1185">Reference proteome</keyword>
<dbReference type="AlphaFoldDB" id="A0A9P8TBQ4"/>
<name>A0A9P8TBQ4_9ASCO</name>
<evidence type="ECO:0000313" key="1">
    <source>
        <dbReference type="EMBL" id="KAH3673623.1"/>
    </source>
</evidence>
<evidence type="ECO:0000313" key="2">
    <source>
        <dbReference type="Proteomes" id="UP000769528"/>
    </source>
</evidence>
<comment type="caution">
    <text evidence="1">The sequence shown here is derived from an EMBL/GenBank/DDBJ whole genome shotgun (WGS) entry which is preliminary data.</text>
</comment>
<proteinExistence type="predicted"/>
<sequence>MAFAEFSFPCSLIIPKIPLKFSLIGTDITILITISSTFEIGLFFKFDSWIPNINTSIEDGFKLSIFLIADSAIFKCSSVGLSITERTNKEHMDSLMVLDSLVSTEEISNRLDKKYITSSW</sequence>
<organism evidence="1 2">
    <name type="scientific">Wickerhamomyces mucosus</name>
    <dbReference type="NCBI Taxonomy" id="1378264"/>
    <lineage>
        <taxon>Eukaryota</taxon>
        <taxon>Fungi</taxon>
        <taxon>Dikarya</taxon>
        <taxon>Ascomycota</taxon>
        <taxon>Saccharomycotina</taxon>
        <taxon>Saccharomycetes</taxon>
        <taxon>Phaffomycetales</taxon>
        <taxon>Wickerhamomycetaceae</taxon>
        <taxon>Wickerhamomyces</taxon>
    </lineage>
</organism>
<dbReference type="EMBL" id="JAEUBF010000949">
    <property type="protein sequence ID" value="KAH3673623.1"/>
    <property type="molecule type" value="Genomic_DNA"/>
</dbReference>
<dbReference type="Proteomes" id="UP000769528">
    <property type="component" value="Unassembled WGS sequence"/>
</dbReference>
<reference evidence="1" key="1">
    <citation type="journal article" date="2021" name="Open Biol.">
        <title>Shared evolutionary footprints suggest mitochondrial oxidative damage underlies multiple complex I losses in fungi.</title>
        <authorList>
            <person name="Schikora-Tamarit M.A."/>
            <person name="Marcet-Houben M."/>
            <person name="Nosek J."/>
            <person name="Gabaldon T."/>
        </authorList>
    </citation>
    <scope>NUCLEOTIDE SEQUENCE</scope>
    <source>
        <strain evidence="1">CBS6341</strain>
    </source>
</reference>